<dbReference type="RefSeq" id="WP_352150657.1">
    <property type="nucleotide sequence ID" value="NZ_JBEOZY010000074.1"/>
</dbReference>
<feature type="compositionally biased region" description="Basic and acidic residues" evidence="1">
    <location>
        <begin position="633"/>
        <end position="643"/>
    </location>
</feature>
<dbReference type="Proteomes" id="UP001496720">
    <property type="component" value="Unassembled WGS sequence"/>
</dbReference>
<proteinExistence type="predicted"/>
<feature type="region of interest" description="Disordered" evidence="1">
    <location>
        <begin position="74"/>
        <end position="107"/>
    </location>
</feature>
<accession>A0ABV1T698</accession>
<sequence>KAQAVEDKKALTAEDHMKILRSRDYRILPEGDTQRTYVWLQRITAGKNKAGVHEGELVERGLLTSGAVMVVQPVESSGSAHQAPEGSGRRDPARREGGSRDAGMDPVGLPLGYRLVVSGPRPFTGAGDESDLHLQQRSVVLDPPADHDIDNLARRVSSTWSRYDQVDPHRARPWFSYEVSSSGGIRFSGRDGADVLLSAGGWAAYGPDFIHVDTGMLMRGDSGWIAGIDNWHALRHTLAAPTHLHIPRLDGRILHMTPHPDPGAFRISRTDGMDTDTNAGPVTTAPLSGDHRGSSPLAVRVEAREESGTSSAGSHAVPPVRDAPGHAASQAAVSPRPLTAHRVEEDAEHRSDDVFAALVPDGVPQEGARPGPEGEFAAGGEAVRTGAGDVVGGGLGDVLRLSGRVWSKMSGDQRLTSPEYAAFTQAYTRLGGSPDRMGEIAVRFDEHAEDFTRLSEADQHVAAVAYVLLRGTTDEVDAAVARAHAAGVPVVEGEVAAEPAADAVRARPGVLSAGDRRALDAAEAFRGSVTAAEFARAERWAMTRVGADHMAFIDMRNPEGEERGRLIASFVTLVTHDYLTAGEAHAAELSLTLAKRYGTRRTTGSGGTLGGLPRARSTGGQQAGPSGTAGAHRRPDAGEDTWLRESGQSLPPVSFGASGSGPEAVAAAVAAGQGWRVGSVPGDGDCFMASFGQVLGPVDASGRVLSGRQVRAELAGALSAELGRPAGQRRLWPLIDGGVLPQWYGAWAARQSGIDPQSVGMSPQELNEHFLSQIGGVAGLDDSHRRAFAEQVALDGHWNSEVGDAIPQLAVVHWPVQLQYLNVVLPATGTPQQTPPVTIGQSGPVVHM</sequence>
<gene>
    <name evidence="2" type="ORF">ABT188_34085</name>
</gene>
<name>A0ABV1T698_9ACTN</name>
<evidence type="ECO:0000256" key="1">
    <source>
        <dbReference type="SAM" id="MobiDB-lite"/>
    </source>
</evidence>
<feature type="non-terminal residue" evidence="2">
    <location>
        <position position="1"/>
    </location>
</feature>
<keyword evidence="3" id="KW-1185">Reference proteome</keyword>
<evidence type="ECO:0008006" key="4">
    <source>
        <dbReference type="Google" id="ProtNLM"/>
    </source>
</evidence>
<comment type="caution">
    <text evidence="2">The sequence shown here is derived from an EMBL/GenBank/DDBJ whole genome shotgun (WGS) entry which is preliminary data.</text>
</comment>
<protein>
    <recommendedName>
        <fullName evidence="4">OTU domain-containing protein</fullName>
    </recommendedName>
</protein>
<feature type="non-terminal residue" evidence="2">
    <location>
        <position position="848"/>
    </location>
</feature>
<feature type="region of interest" description="Disordered" evidence="1">
    <location>
        <begin position="272"/>
        <end position="343"/>
    </location>
</feature>
<feature type="compositionally biased region" description="Basic and acidic residues" evidence="1">
    <location>
        <begin position="87"/>
        <end position="103"/>
    </location>
</feature>
<dbReference type="EMBL" id="JBEOZY010000074">
    <property type="protein sequence ID" value="MER6169513.1"/>
    <property type="molecule type" value="Genomic_DNA"/>
</dbReference>
<evidence type="ECO:0000313" key="3">
    <source>
        <dbReference type="Proteomes" id="UP001496720"/>
    </source>
</evidence>
<organism evidence="2 3">
    <name type="scientific">Streptomyces violaceorubidus</name>
    <dbReference type="NCBI Taxonomy" id="284042"/>
    <lineage>
        <taxon>Bacteria</taxon>
        <taxon>Bacillati</taxon>
        <taxon>Actinomycetota</taxon>
        <taxon>Actinomycetes</taxon>
        <taxon>Kitasatosporales</taxon>
        <taxon>Streptomycetaceae</taxon>
        <taxon>Streptomyces</taxon>
    </lineage>
</organism>
<reference evidence="2 3" key="1">
    <citation type="submission" date="2024-06" db="EMBL/GenBank/DDBJ databases">
        <title>The Natural Products Discovery Center: Release of the First 8490 Sequenced Strains for Exploring Actinobacteria Biosynthetic Diversity.</title>
        <authorList>
            <person name="Kalkreuter E."/>
            <person name="Kautsar S.A."/>
            <person name="Yang D."/>
            <person name="Bader C.D."/>
            <person name="Teijaro C.N."/>
            <person name="Fluegel L."/>
            <person name="Davis C.M."/>
            <person name="Simpson J.R."/>
            <person name="Lauterbach L."/>
            <person name="Steele A.D."/>
            <person name="Gui C."/>
            <person name="Meng S."/>
            <person name="Li G."/>
            <person name="Viehrig K."/>
            <person name="Ye F."/>
            <person name="Su P."/>
            <person name="Kiefer A.F."/>
            <person name="Nichols A."/>
            <person name="Cepeda A.J."/>
            <person name="Yan W."/>
            <person name="Fan B."/>
            <person name="Jiang Y."/>
            <person name="Adhikari A."/>
            <person name="Zheng C.-J."/>
            <person name="Schuster L."/>
            <person name="Cowan T.M."/>
            <person name="Smanski M.J."/>
            <person name="Chevrette M.G."/>
            <person name="De Carvalho L.P.S."/>
            <person name="Shen B."/>
        </authorList>
    </citation>
    <scope>NUCLEOTIDE SEQUENCE [LARGE SCALE GENOMIC DNA]</scope>
    <source>
        <strain evidence="2 3">NPDC001615</strain>
    </source>
</reference>
<feature type="region of interest" description="Disordered" evidence="1">
    <location>
        <begin position="600"/>
        <end position="658"/>
    </location>
</feature>
<evidence type="ECO:0000313" key="2">
    <source>
        <dbReference type="EMBL" id="MER6169513.1"/>
    </source>
</evidence>